<protein>
    <submittedName>
        <fullName evidence="1">Uncharacterized protein</fullName>
    </submittedName>
</protein>
<proteinExistence type="predicted"/>
<gene>
    <name evidence="1" type="ORF">DFR29_10485</name>
</gene>
<reference evidence="1 2" key="1">
    <citation type="submission" date="2019-03" db="EMBL/GenBank/DDBJ databases">
        <title>Genomic Encyclopedia of Type Strains, Phase IV (KMG-IV): sequencing the most valuable type-strain genomes for metagenomic binning, comparative biology and taxonomic classification.</title>
        <authorList>
            <person name="Goeker M."/>
        </authorList>
    </citation>
    <scope>NUCLEOTIDE SEQUENCE [LARGE SCALE GENOMIC DNA]</scope>
    <source>
        <strain evidence="1 2">DSM 21667</strain>
    </source>
</reference>
<sequence>MNALDVFEARVIKALPRLFREFGMARLYTETADVALEVADRLRLNSVPHDHVVSARVDLSPRYAFVQAVKILEAGFTIEPEGESGAPLVTDTDTFALTLDRAEPRRLDAQVVLSGVLRGGTDLEAELLRCVARLRIQGLKKSDLPPEFFKETAVEARAFAADGRTKQALFAYVTAIDSLINHALRDLTMYEELREPVSRLKLMDKFQLMLKRAVQCDVIRDEPLVSRLASGLEQLLEQRNLIAHSIARTHATTQDLRKAVFVFLTLIMIRAQGSVAIATLTAAYALKPPARASHTEPRAPMK</sequence>
<keyword evidence="2" id="KW-1185">Reference proteome</keyword>
<dbReference type="Proteomes" id="UP000295293">
    <property type="component" value="Unassembled WGS sequence"/>
</dbReference>
<dbReference type="RefSeq" id="WP_133818025.1">
    <property type="nucleotide sequence ID" value="NZ_SNZH01000004.1"/>
</dbReference>
<evidence type="ECO:0000313" key="2">
    <source>
        <dbReference type="Proteomes" id="UP000295293"/>
    </source>
</evidence>
<organism evidence="1 2">
    <name type="scientific">Tahibacter aquaticus</name>
    <dbReference type="NCBI Taxonomy" id="520092"/>
    <lineage>
        <taxon>Bacteria</taxon>
        <taxon>Pseudomonadati</taxon>
        <taxon>Pseudomonadota</taxon>
        <taxon>Gammaproteobacteria</taxon>
        <taxon>Lysobacterales</taxon>
        <taxon>Rhodanobacteraceae</taxon>
        <taxon>Tahibacter</taxon>
    </lineage>
</organism>
<dbReference type="EMBL" id="SNZH01000004">
    <property type="protein sequence ID" value="TDR45657.1"/>
    <property type="molecule type" value="Genomic_DNA"/>
</dbReference>
<name>A0A4R6Z258_9GAMM</name>
<dbReference type="AlphaFoldDB" id="A0A4R6Z258"/>
<comment type="caution">
    <text evidence="1">The sequence shown here is derived from an EMBL/GenBank/DDBJ whole genome shotgun (WGS) entry which is preliminary data.</text>
</comment>
<accession>A0A4R6Z258</accession>
<evidence type="ECO:0000313" key="1">
    <source>
        <dbReference type="EMBL" id="TDR45657.1"/>
    </source>
</evidence>